<evidence type="ECO:0000313" key="2">
    <source>
        <dbReference type="Proteomes" id="UP000230903"/>
    </source>
</evidence>
<dbReference type="SUPFAM" id="SSF52540">
    <property type="entry name" value="P-loop containing nucleoside triphosphate hydrolases"/>
    <property type="match status" value="1"/>
</dbReference>
<sequence>MTASKSPKILLLTGPAAAGKTTIAKLLAEQFGFLYLDCDKIDSQFLPEGLHYLPENSPKLKSAHQAILATINKNKAQNKPIVLDYIIFGHYKEFIHGLTTSYPNTAIAVLFPTEEEMIKRDIERNCWTAGEKRIREVYADFEHLKRFIGNKNYLDTTNQTPEQTVTSLKKHLPLFF</sequence>
<reference evidence="2" key="1">
    <citation type="submission" date="2017-09" db="EMBL/GenBank/DDBJ databases">
        <title>Depth-based differentiation of microbial function through sediment-hosted aquifers and enrichment of novel symbionts in the deep terrestrial subsurface.</title>
        <authorList>
            <person name="Probst A.J."/>
            <person name="Ladd B."/>
            <person name="Jarett J.K."/>
            <person name="Geller-Mcgrath D.E."/>
            <person name="Sieber C.M.K."/>
            <person name="Emerson J.B."/>
            <person name="Anantharaman K."/>
            <person name="Thomas B.C."/>
            <person name="Malmstrom R."/>
            <person name="Stieglmeier M."/>
            <person name="Klingl A."/>
            <person name="Woyke T."/>
            <person name="Ryan C.M."/>
            <person name="Banfield J.F."/>
        </authorList>
    </citation>
    <scope>NUCLEOTIDE SEQUENCE [LARGE SCALE GENOMIC DNA]</scope>
</reference>
<proteinExistence type="predicted"/>
<dbReference type="InterPro" id="IPR027417">
    <property type="entry name" value="P-loop_NTPase"/>
</dbReference>
<name>A0A2H0UQK7_9BACT</name>
<protein>
    <submittedName>
        <fullName evidence="1">Uncharacterized protein</fullName>
    </submittedName>
</protein>
<dbReference type="Gene3D" id="3.40.50.300">
    <property type="entry name" value="P-loop containing nucleotide triphosphate hydrolases"/>
    <property type="match status" value="1"/>
</dbReference>
<evidence type="ECO:0000313" key="1">
    <source>
        <dbReference type="EMBL" id="PIR88075.1"/>
    </source>
</evidence>
<accession>A0A2H0UQK7</accession>
<organism evidence="1 2">
    <name type="scientific">Candidatus Harrisonbacteria bacterium CG10_big_fil_rev_8_21_14_0_10_45_28</name>
    <dbReference type="NCBI Taxonomy" id="1974586"/>
    <lineage>
        <taxon>Bacteria</taxon>
        <taxon>Candidatus Harrisoniibacteriota</taxon>
    </lineage>
</organism>
<dbReference type="Proteomes" id="UP000230903">
    <property type="component" value="Unassembled WGS sequence"/>
</dbReference>
<dbReference type="AlphaFoldDB" id="A0A2H0UQK7"/>
<gene>
    <name evidence="1" type="ORF">COU10_01085</name>
</gene>
<dbReference type="EMBL" id="PFBC01000017">
    <property type="protein sequence ID" value="PIR88075.1"/>
    <property type="molecule type" value="Genomic_DNA"/>
</dbReference>
<comment type="caution">
    <text evidence="1">The sequence shown here is derived from an EMBL/GenBank/DDBJ whole genome shotgun (WGS) entry which is preliminary data.</text>
</comment>